<keyword evidence="4" id="KW-0347">Helicase</keyword>
<dbReference type="Pfam" id="PF22061">
    <property type="entry name" value="CSN7_HB_subdom"/>
    <property type="match status" value="1"/>
</dbReference>
<organism evidence="8 9">
    <name type="scientific">Phytophthora nicotianae</name>
    <name type="common">Potato buckeye rot agent</name>
    <name type="synonym">Phytophthora parasitica</name>
    <dbReference type="NCBI Taxonomy" id="4792"/>
    <lineage>
        <taxon>Eukaryota</taxon>
        <taxon>Sar</taxon>
        <taxon>Stramenopiles</taxon>
        <taxon>Oomycota</taxon>
        <taxon>Peronosporomycetes</taxon>
        <taxon>Peronosporales</taxon>
        <taxon>Peronosporaceae</taxon>
        <taxon>Phytophthora</taxon>
    </lineage>
</organism>
<proteinExistence type="predicted"/>
<dbReference type="PROSITE" id="PS51194">
    <property type="entry name" value="HELICASE_CTER"/>
    <property type="match status" value="1"/>
</dbReference>
<dbReference type="SMART" id="SM00490">
    <property type="entry name" value="HELICc"/>
    <property type="match status" value="1"/>
</dbReference>
<dbReference type="PANTHER" id="PTHR18934">
    <property type="entry name" value="ATP-DEPENDENT RNA HELICASE"/>
    <property type="match status" value="1"/>
</dbReference>
<gene>
    <name evidence="8" type="ORF">AM588_10006282</name>
</gene>
<comment type="catalytic activity">
    <reaction evidence="6">
        <text>ATP + H2O = ADP + phosphate + H(+)</text>
        <dbReference type="Rhea" id="RHEA:13065"/>
        <dbReference type="ChEBI" id="CHEBI:15377"/>
        <dbReference type="ChEBI" id="CHEBI:15378"/>
        <dbReference type="ChEBI" id="CHEBI:30616"/>
        <dbReference type="ChEBI" id="CHEBI:43474"/>
        <dbReference type="ChEBI" id="CHEBI:456216"/>
        <dbReference type="EC" id="3.6.4.13"/>
    </reaction>
</comment>
<evidence type="ECO:0000256" key="4">
    <source>
        <dbReference type="ARBA" id="ARBA00022806"/>
    </source>
</evidence>
<comment type="caution">
    <text evidence="8">The sequence shown here is derived from an EMBL/GenBank/DDBJ whole genome shotgun (WGS) entry which is preliminary data.</text>
</comment>
<dbReference type="Pfam" id="PF04408">
    <property type="entry name" value="WHD_HA2"/>
    <property type="match status" value="1"/>
</dbReference>
<dbReference type="Pfam" id="PF00271">
    <property type="entry name" value="Helicase_C"/>
    <property type="match status" value="1"/>
</dbReference>
<evidence type="ECO:0000259" key="7">
    <source>
        <dbReference type="PROSITE" id="PS51194"/>
    </source>
</evidence>
<dbReference type="PANTHER" id="PTHR18934:SF118">
    <property type="entry name" value="ATP-DEPENDENT RNA HELICASE DHX33"/>
    <property type="match status" value="1"/>
</dbReference>
<dbReference type="AlphaFoldDB" id="A0A0W8DJX6"/>
<dbReference type="Pfam" id="PF07717">
    <property type="entry name" value="OB_NTP_bind"/>
    <property type="match status" value="1"/>
</dbReference>
<evidence type="ECO:0000256" key="5">
    <source>
        <dbReference type="ARBA" id="ARBA00022840"/>
    </source>
</evidence>
<dbReference type="Gene3D" id="3.40.50.300">
    <property type="entry name" value="P-loop containing nucleotide triphosphate hydrolases"/>
    <property type="match status" value="1"/>
</dbReference>
<dbReference type="GO" id="GO:0005524">
    <property type="term" value="F:ATP binding"/>
    <property type="evidence" value="ECO:0007669"/>
    <property type="project" value="UniProtKB-KW"/>
</dbReference>
<dbReference type="GO" id="GO:0005730">
    <property type="term" value="C:nucleolus"/>
    <property type="evidence" value="ECO:0007669"/>
    <property type="project" value="TreeGrafter"/>
</dbReference>
<evidence type="ECO:0000256" key="1">
    <source>
        <dbReference type="ARBA" id="ARBA00012552"/>
    </source>
</evidence>
<dbReference type="Proteomes" id="UP000054636">
    <property type="component" value="Unassembled WGS sequence"/>
</dbReference>
<dbReference type="SMART" id="SM00088">
    <property type="entry name" value="PINT"/>
    <property type="match status" value="1"/>
</dbReference>
<dbReference type="SMART" id="SM00847">
    <property type="entry name" value="HA2"/>
    <property type="match status" value="1"/>
</dbReference>
<accession>A0A0W8DJX6</accession>
<dbReference type="InterPro" id="IPR007502">
    <property type="entry name" value="Helicase-assoc_dom"/>
</dbReference>
<name>A0A0W8DJX6_PHYNI</name>
<dbReference type="InterPro" id="IPR000717">
    <property type="entry name" value="PCI_dom"/>
</dbReference>
<feature type="domain" description="Helicase C-terminal" evidence="7">
    <location>
        <begin position="262"/>
        <end position="435"/>
    </location>
</feature>
<dbReference type="CDD" id="cd18791">
    <property type="entry name" value="SF2_C_RHA"/>
    <property type="match status" value="1"/>
</dbReference>
<keyword evidence="2" id="KW-0547">Nucleotide-binding</keyword>
<evidence type="ECO:0000256" key="6">
    <source>
        <dbReference type="ARBA" id="ARBA00047984"/>
    </source>
</evidence>
<dbReference type="InterPro" id="IPR001650">
    <property type="entry name" value="Helicase_C-like"/>
</dbReference>
<dbReference type="GO" id="GO:0016787">
    <property type="term" value="F:hydrolase activity"/>
    <property type="evidence" value="ECO:0007669"/>
    <property type="project" value="UniProtKB-KW"/>
</dbReference>
<dbReference type="EMBL" id="LNFP01000147">
    <property type="protein sequence ID" value="KUF96670.1"/>
    <property type="molecule type" value="Genomic_DNA"/>
</dbReference>
<dbReference type="FunFam" id="3.40.50.300:FF:000767">
    <property type="entry name" value="Putative ATP-dependent RNA helicase DHX35"/>
    <property type="match status" value="1"/>
</dbReference>
<reference evidence="8 9" key="1">
    <citation type="submission" date="2015-11" db="EMBL/GenBank/DDBJ databases">
        <title>Genomes and virulence difference between two physiological races of Phytophthora nicotianae.</title>
        <authorList>
            <person name="Liu H."/>
            <person name="Ma X."/>
            <person name="Yu H."/>
            <person name="Fang D."/>
            <person name="Li Y."/>
            <person name="Wang X."/>
            <person name="Wang W."/>
            <person name="Dong Y."/>
            <person name="Xiao B."/>
        </authorList>
    </citation>
    <scope>NUCLEOTIDE SEQUENCE [LARGE SCALE GENOMIC DNA]</scope>
    <source>
        <strain evidence="9">race 1</strain>
    </source>
</reference>
<protein>
    <recommendedName>
        <fullName evidence="1">RNA helicase</fullName>
        <ecNumber evidence="1">3.6.4.13</ecNumber>
    </recommendedName>
</protein>
<dbReference type="EC" id="3.6.4.13" evidence="1"/>
<dbReference type="InterPro" id="IPR011709">
    <property type="entry name" value="DEAD-box_helicase_OB_fold"/>
</dbReference>
<dbReference type="InterPro" id="IPR027417">
    <property type="entry name" value="P-loop_NTPase"/>
</dbReference>
<dbReference type="FunFam" id="1.20.120.1080:FF:000024">
    <property type="entry name" value="ATP-dependent RNA helicase DHX8"/>
    <property type="match status" value="1"/>
</dbReference>
<dbReference type="SUPFAM" id="SSF52540">
    <property type="entry name" value="P-loop containing nucleoside triphosphate hydrolases"/>
    <property type="match status" value="1"/>
</dbReference>
<dbReference type="Gene3D" id="1.20.120.1080">
    <property type="match status" value="1"/>
</dbReference>
<keyword evidence="5" id="KW-0067">ATP-binding</keyword>
<dbReference type="GO" id="GO:0003724">
    <property type="term" value="F:RNA helicase activity"/>
    <property type="evidence" value="ECO:0007669"/>
    <property type="project" value="UniProtKB-EC"/>
</dbReference>
<dbReference type="InterPro" id="IPR048333">
    <property type="entry name" value="HA2_WH"/>
</dbReference>
<dbReference type="GO" id="GO:0003725">
    <property type="term" value="F:double-stranded RNA binding"/>
    <property type="evidence" value="ECO:0007669"/>
    <property type="project" value="TreeGrafter"/>
</dbReference>
<dbReference type="GO" id="GO:0045943">
    <property type="term" value="P:positive regulation of transcription by RNA polymerase I"/>
    <property type="evidence" value="ECO:0007669"/>
    <property type="project" value="TreeGrafter"/>
</dbReference>
<evidence type="ECO:0000256" key="3">
    <source>
        <dbReference type="ARBA" id="ARBA00022801"/>
    </source>
</evidence>
<keyword evidence="3" id="KW-0378">Hydrolase</keyword>
<evidence type="ECO:0000256" key="2">
    <source>
        <dbReference type="ARBA" id="ARBA00022741"/>
    </source>
</evidence>
<dbReference type="Pfam" id="PF21010">
    <property type="entry name" value="HA2_C"/>
    <property type="match status" value="1"/>
</dbReference>
<dbReference type="Pfam" id="PF01399">
    <property type="entry name" value="PCI"/>
    <property type="match status" value="1"/>
</dbReference>
<evidence type="ECO:0000313" key="9">
    <source>
        <dbReference type="Proteomes" id="UP000054636"/>
    </source>
</evidence>
<evidence type="ECO:0000313" key="8">
    <source>
        <dbReference type="EMBL" id="KUF96670.1"/>
    </source>
</evidence>
<sequence>MAFDAAGAAGLEQFTLLAKNARGRACVALIQQVLSNKKLFVFRELLDMPNVEALKDSEHMEHYELLRIFSFGTYNDYLARKDELPDLTPQQMNKLRKLTNIPYDTLIQDLGVSTVREVEDILIDTIYSGLVQGKLDQKSRCFVVKYAVGRDTRHEDIDDMIQKLSNWKAQSAEICEKINTILTLAEKQEEEEWTREENIRSMMAARAGERGKGFASGAASLRSGEDFAMYAEAGPDEGRMFQVDVFYTAKTQPDYLDSALIAVLQIHLEEKTSNGSILVFLTGQEDIETLETLLEEYARSLPADALKLMVCPIFAAMPREQQMKVFEPAPAGVRKVILATNIAETSITINGVRYVVDTGLVKQRSFVASSGMEMLQTESVSKAQAWQRTGRAGREAPGICYRLFPEETFEQLPEPLEKLYALGALDNKGKLTKLGRQMAGLPVEPMYAVMLLKATELGCAEEALSVVAMLSVESIFYSPRDKKAEAAQSRARFVAYEGDQITLLNVFNGYIQCGAKQRNKWCRDHYVNHRAMTRVESVRLQLKGYLEKLELPIDSSFPDIDPLRKSIVAGFFLNTAMRSVTEGLGGSKTAYKTMCGRSEIVKVHPSSSLFMRNPPPKWVVYNELVFTSKHYIRSVLVIEKEWLVELAPTFFAKKNSSDK</sequence>